<dbReference type="PANTHER" id="PTHR12592">
    <property type="entry name" value="ATP-DEPENDENT (S)-NAD(P)H-HYDRATE DEHYDRATASE FAMILY MEMBER"/>
    <property type="match status" value="1"/>
</dbReference>
<evidence type="ECO:0000256" key="12">
    <source>
        <dbReference type="HAMAP-Rule" id="MF_01966"/>
    </source>
</evidence>
<feature type="binding site" evidence="11">
    <location>
        <begin position="478"/>
        <end position="482"/>
    </location>
    <ligand>
        <name>AMP</name>
        <dbReference type="ChEBI" id="CHEBI:456215"/>
    </ligand>
</feature>
<evidence type="ECO:0000256" key="3">
    <source>
        <dbReference type="ARBA" id="ARBA00022741"/>
    </source>
</evidence>
<dbReference type="Pfam" id="PF01256">
    <property type="entry name" value="Carb_kinase"/>
    <property type="match status" value="1"/>
</dbReference>
<keyword evidence="12" id="KW-0630">Potassium</keyword>
<dbReference type="HAMAP" id="MF_01966">
    <property type="entry name" value="NADHX_epimerase"/>
    <property type="match status" value="1"/>
</dbReference>
<evidence type="ECO:0000256" key="2">
    <source>
        <dbReference type="ARBA" id="ARBA00009524"/>
    </source>
</evidence>
<comment type="catalytic activity">
    <reaction evidence="9 11">
        <text>(6S)-NADHX + ADP = AMP + phosphate + NADH + H(+)</text>
        <dbReference type="Rhea" id="RHEA:32223"/>
        <dbReference type="ChEBI" id="CHEBI:15378"/>
        <dbReference type="ChEBI" id="CHEBI:43474"/>
        <dbReference type="ChEBI" id="CHEBI:57945"/>
        <dbReference type="ChEBI" id="CHEBI:64074"/>
        <dbReference type="ChEBI" id="CHEBI:456215"/>
        <dbReference type="ChEBI" id="CHEBI:456216"/>
        <dbReference type="EC" id="4.2.1.136"/>
    </reaction>
</comment>
<evidence type="ECO:0000256" key="4">
    <source>
        <dbReference type="ARBA" id="ARBA00022840"/>
    </source>
</evidence>
<dbReference type="EMBL" id="DYUK01000084">
    <property type="protein sequence ID" value="HJG79564.1"/>
    <property type="molecule type" value="Genomic_DNA"/>
</dbReference>
<sequence>MPVHAYSAAAVRAAEQPHLDAGRGEALMRRAAAGLATECIRALRESTGRVVGTRAVAFAGPGNNGGDALFAAARLAGRGVHVAVVAPLGRLHPAGLAAARRAGVHVLEAPAPADDTAPADDSSIHDTATGPTGSQTVDALDCFLAHAAQLAADADLVLDGLLGTGARPTLQPPLTTLLTAWQDAEAARRRPADRTTARRTPADSTTVRRSSARRTARPFVVAVDVPTGVDATTGRCGPVHVRADLTVTFGLHKAGLHLPGGAETAGTVRLLDIGLDPRDADEPPRARILTAGDLADWPQPRPRDHKYTRGVLGVVAGSSRYPGAGVLTSLAAAGAGVGMLRVLGTASVQEAVLSRLPEAVTAPGRVQAWVLGPGAPDPQDMLEFLTEALGTGTPLVLDAGALALVPSLLTAAGGGPAAGVPSPLPAACVLTPHAGELTELLTRIDADAHDLTREDVEADPARWAQRAAHLTGAVVLLKGHRTVIATPDGWLWLPTPGPASLATAGSGDVLAGLVGAALATGMREGDDPTDPTDPAHRAAGLAALAVVLHNRAGEYARSASAIAEAVPAILAGPPPAAGPPGLAPPSSVPPSPAAPRPTVPGGHPHAS</sequence>
<feature type="domain" description="YjeF C-terminal" evidence="14">
    <location>
        <begin position="289"/>
        <end position="573"/>
    </location>
</feature>
<evidence type="ECO:0000256" key="1">
    <source>
        <dbReference type="ARBA" id="ARBA00006001"/>
    </source>
</evidence>
<comment type="cofactor">
    <cofactor evidence="11">
        <name>Mg(2+)</name>
        <dbReference type="ChEBI" id="CHEBI:18420"/>
    </cofactor>
</comment>
<comment type="similarity">
    <text evidence="11">Belongs to the NnrD/CARKD family.</text>
</comment>
<evidence type="ECO:0000256" key="11">
    <source>
        <dbReference type="HAMAP-Rule" id="MF_01965"/>
    </source>
</evidence>
<comment type="function">
    <text evidence="12">Catalyzes the epimerization of the S- and R-forms of NAD(P)HX, a damaged form of NAD(P)H that is a result of enzymatic or heat-dependent hydration. This is a prerequisite for the S-specific NAD(P)H-hydrate dehydratase to allow the repair of both epimers of NAD(P)HX.</text>
</comment>
<feature type="binding site" evidence="12">
    <location>
        <begin position="63"/>
        <end position="67"/>
    </location>
    <ligand>
        <name>(6S)-NADPHX</name>
        <dbReference type="ChEBI" id="CHEBI:64076"/>
    </ligand>
</feature>
<reference evidence="16" key="1">
    <citation type="journal article" date="2021" name="PeerJ">
        <title>Extensive microbial diversity within the chicken gut microbiome revealed by metagenomics and culture.</title>
        <authorList>
            <person name="Gilroy R."/>
            <person name="Ravi A."/>
            <person name="Getino M."/>
            <person name="Pursley I."/>
            <person name="Horton D.L."/>
            <person name="Alikhan N.F."/>
            <person name="Baker D."/>
            <person name="Gharbi K."/>
            <person name="Hall N."/>
            <person name="Watson M."/>
            <person name="Adriaenssens E.M."/>
            <person name="Foster-Nyarko E."/>
            <person name="Jarju S."/>
            <person name="Secka A."/>
            <person name="Antonio M."/>
            <person name="Oren A."/>
            <person name="Chaudhuri R.R."/>
            <person name="La Ragione R."/>
            <person name="Hildebrand F."/>
            <person name="Pallen M.J."/>
        </authorList>
    </citation>
    <scope>NUCLEOTIDE SEQUENCE</scope>
    <source>
        <strain evidence="16">ChiGjej5B5-7349</strain>
    </source>
</reference>
<dbReference type="InterPro" id="IPR000631">
    <property type="entry name" value="CARKD"/>
</dbReference>
<evidence type="ECO:0000259" key="14">
    <source>
        <dbReference type="PROSITE" id="PS51383"/>
    </source>
</evidence>
<dbReference type="PROSITE" id="PS51385">
    <property type="entry name" value="YJEF_N"/>
    <property type="match status" value="1"/>
</dbReference>
<comment type="catalytic activity">
    <reaction evidence="12">
        <text>(6R)-NADPHX = (6S)-NADPHX</text>
        <dbReference type="Rhea" id="RHEA:32227"/>
        <dbReference type="ChEBI" id="CHEBI:64076"/>
        <dbReference type="ChEBI" id="CHEBI:64077"/>
        <dbReference type="EC" id="5.1.99.6"/>
    </reaction>
</comment>
<reference evidence="16" key="2">
    <citation type="submission" date="2021-09" db="EMBL/GenBank/DDBJ databases">
        <authorList>
            <person name="Gilroy R."/>
        </authorList>
    </citation>
    <scope>NUCLEOTIDE SEQUENCE</scope>
    <source>
        <strain evidence="16">ChiGjej5B5-7349</strain>
    </source>
</reference>
<dbReference type="PANTHER" id="PTHR12592:SF0">
    <property type="entry name" value="ATP-DEPENDENT (S)-NAD(P)H-HYDRATE DEHYDRATASE"/>
    <property type="match status" value="1"/>
</dbReference>
<feature type="binding site" evidence="12">
    <location>
        <position position="227"/>
    </location>
    <ligand>
        <name>K(+)</name>
        <dbReference type="ChEBI" id="CHEBI:29103"/>
    </ligand>
</feature>
<feature type="binding site" evidence="11">
    <location>
        <position position="507"/>
    </location>
    <ligand>
        <name>AMP</name>
        <dbReference type="ChEBI" id="CHEBI:456215"/>
    </ligand>
</feature>
<dbReference type="HAMAP" id="MF_01965">
    <property type="entry name" value="NADHX_dehydratase"/>
    <property type="match status" value="1"/>
</dbReference>
<dbReference type="EC" id="4.2.1.136" evidence="11"/>
<feature type="binding site" evidence="11">
    <location>
        <position position="324"/>
    </location>
    <ligand>
        <name>(6S)-NADPHX</name>
        <dbReference type="ChEBI" id="CHEBI:64076"/>
    </ligand>
</feature>
<accession>A0A921MC34</accession>
<feature type="binding site" evidence="11">
    <location>
        <position position="433"/>
    </location>
    <ligand>
        <name>(6S)-NADPHX</name>
        <dbReference type="ChEBI" id="CHEBI:64076"/>
    </ligand>
</feature>
<dbReference type="AlphaFoldDB" id="A0A921MC34"/>
<keyword evidence="7 11" id="KW-0456">Lyase</keyword>
<evidence type="ECO:0000259" key="15">
    <source>
        <dbReference type="PROSITE" id="PS51385"/>
    </source>
</evidence>
<organism evidence="16 17">
    <name type="scientific">Brevibacterium senegalense</name>
    <dbReference type="NCBI Taxonomy" id="1033736"/>
    <lineage>
        <taxon>Bacteria</taxon>
        <taxon>Bacillati</taxon>
        <taxon>Actinomycetota</taxon>
        <taxon>Actinomycetes</taxon>
        <taxon>Micrococcales</taxon>
        <taxon>Brevibacteriaceae</taxon>
        <taxon>Brevibacterium</taxon>
    </lineage>
</organism>
<comment type="subunit">
    <text evidence="11">Homotetramer.</text>
</comment>
<keyword evidence="12" id="KW-0479">Metal-binding</keyword>
<comment type="function">
    <text evidence="8">Bifunctional enzyme that catalyzes the epimerization of the S- and R-forms of NAD(P)HX and the dehydration of the S-form of NAD(P)HX at the expense of ADP, which is converted to AMP. This allows the repair of both epimers of NAD(P)HX, a damaged form of NAD(P)H that is a result of enzymatic or heat-dependent hydration.</text>
</comment>
<dbReference type="PROSITE" id="PS01050">
    <property type="entry name" value="YJEF_C_2"/>
    <property type="match status" value="1"/>
</dbReference>
<feature type="binding site" evidence="12">
    <location>
        <position position="159"/>
    </location>
    <ligand>
        <name>K(+)</name>
        <dbReference type="ChEBI" id="CHEBI:29103"/>
    </ligand>
</feature>
<evidence type="ECO:0000256" key="8">
    <source>
        <dbReference type="ARBA" id="ARBA00025153"/>
    </source>
</evidence>
<dbReference type="EC" id="5.1.99.6" evidence="12"/>
<keyword evidence="6 11" id="KW-0520">NAD</keyword>
<dbReference type="InterPro" id="IPR029056">
    <property type="entry name" value="Ribokinase-like"/>
</dbReference>
<feature type="domain" description="YjeF N-terminal" evidence="15">
    <location>
        <begin position="6"/>
        <end position="281"/>
    </location>
</feature>
<comment type="similarity">
    <text evidence="2">In the C-terminal section; belongs to the NnrD/CARKD family.</text>
</comment>
<comment type="caution">
    <text evidence="12">Lacks conserved residue(s) required for the propagation of feature annotation.</text>
</comment>
<feature type="binding site" evidence="12">
    <location>
        <position position="224"/>
    </location>
    <ligand>
        <name>(6S)-NADPHX</name>
        <dbReference type="ChEBI" id="CHEBI:64076"/>
    </ligand>
</feature>
<feature type="compositionally biased region" description="Low complexity" evidence="13">
    <location>
        <begin position="111"/>
        <end position="121"/>
    </location>
</feature>
<evidence type="ECO:0000313" key="17">
    <source>
        <dbReference type="Proteomes" id="UP000784435"/>
    </source>
</evidence>
<comment type="similarity">
    <text evidence="1">In the N-terminal section; belongs to the NnrE/AIBP family.</text>
</comment>
<feature type="compositionally biased region" description="Basic and acidic residues" evidence="13">
    <location>
        <begin position="186"/>
        <end position="196"/>
    </location>
</feature>
<dbReference type="Proteomes" id="UP000784435">
    <property type="component" value="Unassembled WGS sequence"/>
</dbReference>
<dbReference type="Gene3D" id="3.40.50.10260">
    <property type="entry name" value="YjeF N-terminal domain"/>
    <property type="match status" value="1"/>
</dbReference>
<keyword evidence="4 11" id="KW-0067">ATP-binding</keyword>
<dbReference type="GO" id="GO:0052856">
    <property type="term" value="F:NAD(P)HX epimerase activity"/>
    <property type="evidence" value="ECO:0007669"/>
    <property type="project" value="UniProtKB-UniRule"/>
</dbReference>
<proteinExistence type="inferred from homology"/>
<evidence type="ECO:0000256" key="5">
    <source>
        <dbReference type="ARBA" id="ARBA00022857"/>
    </source>
</evidence>
<feature type="region of interest" description="Disordered" evidence="13">
    <location>
        <begin position="111"/>
        <end position="132"/>
    </location>
</feature>
<dbReference type="InterPro" id="IPR017953">
    <property type="entry name" value="Carbohydrate_kinase_pred_CS"/>
</dbReference>
<dbReference type="GO" id="GO:0046496">
    <property type="term" value="P:nicotinamide nucleotide metabolic process"/>
    <property type="evidence" value="ECO:0007669"/>
    <property type="project" value="UniProtKB-UniRule"/>
</dbReference>
<dbReference type="GO" id="GO:0110051">
    <property type="term" value="P:metabolite repair"/>
    <property type="evidence" value="ECO:0007669"/>
    <property type="project" value="TreeGrafter"/>
</dbReference>
<comment type="caution">
    <text evidence="16">The sequence shown here is derived from an EMBL/GenBank/DDBJ whole genome shotgun (WGS) entry which is preliminary data.</text>
</comment>
<comment type="similarity">
    <text evidence="12">Belongs to the NnrE/AIBP family.</text>
</comment>
<dbReference type="Gene3D" id="3.40.1190.20">
    <property type="match status" value="1"/>
</dbReference>
<dbReference type="Pfam" id="PF03853">
    <property type="entry name" value="YjeF_N"/>
    <property type="match status" value="1"/>
</dbReference>
<evidence type="ECO:0000256" key="10">
    <source>
        <dbReference type="ARBA" id="ARBA00049209"/>
    </source>
</evidence>
<dbReference type="PROSITE" id="PS51383">
    <property type="entry name" value="YJEF_C_3"/>
    <property type="match status" value="1"/>
</dbReference>
<feature type="compositionally biased region" description="Low complexity" evidence="13">
    <location>
        <begin position="198"/>
        <end position="209"/>
    </location>
</feature>
<feature type="compositionally biased region" description="Pro residues" evidence="13">
    <location>
        <begin position="572"/>
        <end position="598"/>
    </location>
</feature>
<keyword evidence="3 11" id="KW-0547">Nucleotide-binding</keyword>
<feature type="binding site" evidence="12">
    <location>
        <begin position="163"/>
        <end position="169"/>
    </location>
    <ligand>
        <name>(6S)-NADPHX</name>
        <dbReference type="ChEBI" id="CHEBI:64076"/>
    </ligand>
</feature>
<evidence type="ECO:0000256" key="13">
    <source>
        <dbReference type="SAM" id="MobiDB-lite"/>
    </source>
</evidence>
<feature type="binding site" evidence="11">
    <location>
        <position position="374"/>
    </location>
    <ligand>
        <name>(6S)-NADPHX</name>
        <dbReference type="ChEBI" id="CHEBI:64076"/>
    </ligand>
</feature>
<dbReference type="SUPFAM" id="SSF53613">
    <property type="entry name" value="Ribokinase-like"/>
    <property type="match status" value="1"/>
</dbReference>
<comment type="catalytic activity">
    <reaction evidence="10 11">
        <text>(6S)-NADPHX + ADP = AMP + phosphate + NADPH + H(+)</text>
        <dbReference type="Rhea" id="RHEA:32235"/>
        <dbReference type="ChEBI" id="CHEBI:15378"/>
        <dbReference type="ChEBI" id="CHEBI:43474"/>
        <dbReference type="ChEBI" id="CHEBI:57783"/>
        <dbReference type="ChEBI" id="CHEBI:64076"/>
        <dbReference type="ChEBI" id="CHEBI:456215"/>
        <dbReference type="ChEBI" id="CHEBI:456216"/>
        <dbReference type="EC" id="4.2.1.136"/>
    </reaction>
</comment>
<protein>
    <recommendedName>
        <fullName evidence="11 12">Multifunctional fusion protein</fullName>
    </recommendedName>
    <domain>
        <recommendedName>
            <fullName evidence="11">ADP-dependent (S)-NAD(P)H-hydrate dehydratase</fullName>
            <ecNumber evidence="11">4.2.1.136</ecNumber>
        </recommendedName>
        <alternativeName>
            <fullName evidence="11">ADP-dependent NAD(P)HX dehydratase</fullName>
        </alternativeName>
    </domain>
    <domain>
        <recommendedName>
            <fullName evidence="12">NAD(P)H-hydrate epimerase</fullName>
            <ecNumber evidence="12">5.1.99.6</ecNumber>
        </recommendedName>
        <alternativeName>
            <fullName evidence="12">NAD(P)HX epimerase</fullName>
        </alternativeName>
    </domain>
</protein>
<evidence type="ECO:0000313" key="16">
    <source>
        <dbReference type="EMBL" id="HJG79564.1"/>
    </source>
</evidence>
<evidence type="ECO:0000256" key="6">
    <source>
        <dbReference type="ARBA" id="ARBA00023027"/>
    </source>
</evidence>
<evidence type="ECO:0000256" key="9">
    <source>
        <dbReference type="ARBA" id="ARBA00048238"/>
    </source>
</evidence>
<dbReference type="SUPFAM" id="SSF64153">
    <property type="entry name" value="YjeF N-terminal domain-like"/>
    <property type="match status" value="2"/>
</dbReference>
<keyword evidence="12" id="KW-0413">Isomerase</keyword>
<feature type="region of interest" description="Disordered" evidence="13">
    <location>
        <begin position="570"/>
        <end position="607"/>
    </location>
</feature>
<evidence type="ECO:0000256" key="7">
    <source>
        <dbReference type="ARBA" id="ARBA00023239"/>
    </source>
</evidence>
<comment type="catalytic activity">
    <reaction evidence="12">
        <text>(6R)-NADHX = (6S)-NADHX</text>
        <dbReference type="Rhea" id="RHEA:32215"/>
        <dbReference type="ChEBI" id="CHEBI:64074"/>
        <dbReference type="ChEBI" id="CHEBI:64075"/>
        <dbReference type="EC" id="5.1.99.6"/>
    </reaction>
</comment>
<comment type="function">
    <text evidence="11">Catalyzes the dehydration of the S-form of NAD(P)HX at the expense of ADP, which is converted to AMP. Together with NAD(P)HX epimerase, which catalyzes the epimerization of the S- and R-forms, the enzyme allows the repair of both epimers of NAD(P)HX, a damaged form of NAD(P)H that is a result of enzymatic or heat-dependent hydration.</text>
</comment>
<keyword evidence="5 11" id="KW-0521">NADP</keyword>
<dbReference type="InterPro" id="IPR036652">
    <property type="entry name" value="YjeF_N_dom_sf"/>
</dbReference>
<feature type="binding site" evidence="12">
    <location>
        <position position="64"/>
    </location>
    <ligand>
        <name>K(+)</name>
        <dbReference type="ChEBI" id="CHEBI:29103"/>
    </ligand>
</feature>
<gene>
    <name evidence="11" type="primary">nnrD</name>
    <name evidence="12" type="synonym">nnrE</name>
    <name evidence="16" type="ORF">K8V08_04040</name>
</gene>
<name>A0A921MC34_9MICO</name>
<dbReference type="CDD" id="cd01171">
    <property type="entry name" value="YXKO-related"/>
    <property type="match status" value="1"/>
</dbReference>
<feature type="binding site" evidence="11">
    <location>
        <position position="508"/>
    </location>
    <ligand>
        <name>(6S)-NADPHX</name>
        <dbReference type="ChEBI" id="CHEBI:64076"/>
    </ligand>
</feature>
<dbReference type="GO" id="GO:0052855">
    <property type="term" value="F:ADP-dependent NAD(P)H-hydrate dehydratase activity"/>
    <property type="evidence" value="ECO:0007669"/>
    <property type="project" value="UniProtKB-UniRule"/>
</dbReference>
<dbReference type="GO" id="GO:0046872">
    <property type="term" value="F:metal ion binding"/>
    <property type="evidence" value="ECO:0007669"/>
    <property type="project" value="UniProtKB-KW"/>
</dbReference>
<dbReference type="InterPro" id="IPR004443">
    <property type="entry name" value="YjeF_N_dom"/>
</dbReference>
<comment type="cofactor">
    <cofactor evidence="12">
        <name>K(+)</name>
        <dbReference type="ChEBI" id="CHEBI:29103"/>
    </cofactor>
    <text evidence="12">Binds 1 potassium ion per subunit.</text>
</comment>
<feature type="region of interest" description="Disordered" evidence="13">
    <location>
        <begin position="186"/>
        <end position="213"/>
    </location>
</feature>
<dbReference type="GO" id="GO:0005524">
    <property type="term" value="F:ATP binding"/>
    <property type="evidence" value="ECO:0007669"/>
    <property type="project" value="UniProtKB-KW"/>
</dbReference>